<protein>
    <recommendedName>
        <fullName evidence="1">AAA+ ATPase domain-containing protein</fullName>
    </recommendedName>
</protein>
<reference evidence="2" key="1">
    <citation type="submission" date="2021-02" db="EMBL/GenBank/DDBJ databases">
        <authorList>
            <person name="Nowell W R."/>
        </authorList>
    </citation>
    <scope>NUCLEOTIDE SEQUENCE</scope>
</reference>
<dbReference type="InterPro" id="IPR027417">
    <property type="entry name" value="P-loop_NTPase"/>
</dbReference>
<dbReference type="Gene3D" id="3.40.50.300">
    <property type="entry name" value="P-loop containing nucleotide triphosphate hydrolases"/>
    <property type="match status" value="1"/>
</dbReference>
<dbReference type="AlphaFoldDB" id="A0A813UVV5"/>
<dbReference type="PANTHER" id="PTHR22605:SF1">
    <property type="entry name" value="RZ-TYPE DOMAIN-CONTAINING PROTEIN"/>
    <property type="match status" value="1"/>
</dbReference>
<evidence type="ECO:0000313" key="3">
    <source>
        <dbReference type="Proteomes" id="UP000663882"/>
    </source>
</evidence>
<comment type="caution">
    <text evidence="2">The sequence shown here is derived from an EMBL/GenBank/DDBJ whole genome shotgun (WGS) entry which is preliminary data.</text>
</comment>
<organism evidence="2 3">
    <name type="scientific">Rotaria sordida</name>
    <dbReference type="NCBI Taxonomy" id="392033"/>
    <lineage>
        <taxon>Eukaryota</taxon>
        <taxon>Metazoa</taxon>
        <taxon>Spiralia</taxon>
        <taxon>Gnathifera</taxon>
        <taxon>Rotifera</taxon>
        <taxon>Eurotatoria</taxon>
        <taxon>Bdelloidea</taxon>
        <taxon>Philodinida</taxon>
        <taxon>Philodinidae</taxon>
        <taxon>Rotaria</taxon>
    </lineage>
</organism>
<dbReference type="GO" id="GO:0004842">
    <property type="term" value="F:ubiquitin-protein transferase activity"/>
    <property type="evidence" value="ECO:0007669"/>
    <property type="project" value="InterPro"/>
</dbReference>
<dbReference type="GO" id="GO:0016887">
    <property type="term" value="F:ATP hydrolysis activity"/>
    <property type="evidence" value="ECO:0007669"/>
    <property type="project" value="InterPro"/>
</dbReference>
<proteinExistence type="predicted"/>
<dbReference type="InterPro" id="IPR003593">
    <property type="entry name" value="AAA+_ATPase"/>
</dbReference>
<dbReference type="OrthoDB" id="2400221at2759"/>
<gene>
    <name evidence="2" type="ORF">RFH988_LOCUS5678</name>
</gene>
<name>A0A813UVV5_9BILA</name>
<accession>A0A813UVV5</accession>
<dbReference type="SUPFAM" id="SSF52540">
    <property type="entry name" value="P-loop containing nucleoside triphosphate hydrolases"/>
    <property type="match status" value="1"/>
</dbReference>
<dbReference type="Proteomes" id="UP000663882">
    <property type="component" value="Unassembled WGS sequence"/>
</dbReference>
<evidence type="ECO:0000259" key="1">
    <source>
        <dbReference type="SMART" id="SM00382"/>
    </source>
</evidence>
<dbReference type="PANTHER" id="PTHR22605">
    <property type="entry name" value="RZ-TYPE DOMAIN-CONTAINING PROTEIN"/>
    <property type="match status" value="1"/>
</dbReference>
<feature type="domain" description="AAA+ ATPase" evidence="1">
    <location>
        <begin position="443"/>
        <end position="570"/>
    </location>
</feature>
<dbReference type="InterPro" id="IPR031248">
    <property type="entry name" value="RNF213"/>
</dbReference>
<dbReference type="CDD" id="cd00009">
    <property type="entry name" value="AAA"/>
    <property type="match status" value="1"/>
</dbReference>
<dbReference type="EMBL" id="CAJNOO010000163">
    <property type="protein sequence ID" value="CAF0835736.1"/>
    <property type="molecule type" value="Genomic_DNA"/>
</dbReference>
<evidence type="ECO:0000313" key="2">
    <source>
        <dbReference type="EMBL" id="CAF0835736.1"/>
    </source>
</evidence>
<dbReference type="SMART" id="SM00382">
    <property type="entry name" value="AAA"/>
    <property type="match status" value="1"/>
</dbReference>
<dbReference type="Pfam" id="PF12775">
    <property type="entry name" value="AAA_7"/>
    <property type="match status" value="1"/>
</dbReference>
<sequence length="1118" mass="130003">MLNKNDLKEIIQEIINENCTLVTSRINGLGKSYLIRNEIEKKEKICIKFPISGDIDADIIAERLRDYGNELTSSKAALHIDIGAVNNTTQLNELLYCLLLFRSFRLGQVAVHIPIDVPIYIELDSSPYSINLQDKIVLFKFMNLKYIDHIDWNDFVIDGSLTIQLVVNYLQAIKDKTILTRNITEETLINFNRLTCINLLKETFLQKKNPKFVTWTQLSIFISVYYNLFSGFSRCGFFLIDAIPNPQLRLDILQTLLQSSNQFTSLCVENVRINQRSVNTNEVIIPFSEAIVRWDKTQPFTVVFSATDNPIFVYKNPIDVPSSLVEAFQLYHEIITGENNQQLNNFFPDYSKFTHKDFFLKLASLSKKYFIKSICMKCYRQYDYNQIQCTECETNELLVRPISSKTADIESFQEHVAKKLQLEYVLTPDNYIKMLLIYLRVESGLPVLIMGETGCGKTALIQFLCQKILDDEMEIFRIHAGVTSEQIINMIHKFSQRAHECLLQNKRLWVFFDEFNTTPSIGLIKEITCERTLLGEPLPDNMVLLGACNPQRRKKDNKIFHNHIGIKKDLYEIQRLKQNSGISLLYTVVPIPETMLEYVWDYGYLDDTIENKYIRTMLYTCEQLLENIECNLKGKKSSNEYFQKLPELITVSYQGSQNCTSESIIKVFQRADKYLDVKKDADILPVIVFDEIGLAELSTHNPLKVLHSKLEVEICQYGFVGLSNWRLDASKMNRTLYLSCPDPDIADLKLTAKIISDSIIPSEGQQIARIDPSIITALATSYYQLYQFLKLKEQQKYANYFGLRDFYSLIKGVVNDLIKTKNNDERYKYIRQQLTINFDGILDGSQFMWNRFCEQIQSEHLIEQYKSPTFKELLDLRLTSRQGRYLMLIAENESIIDYVERYIIVKHQPPPVRTLIGSCFSGDLISGTTYTEQYNYRVLMDIILYAETNVTLIMRRMGHLYDNLYDLFNQNFAISGKKNYCRIALGALYHPRCLVNDDFYCVVFVRKEDLAKCDPPFLNRFEKHIIDMKSLIHQRHWSITDNLLTELISLLPRNINKYFPLLQHLFVDYSNDYICNLVIDAFDKLNINGISITSTFIIVKSIFLIVDIKQSNQILFNK</sequence>